<proteinExistence type="predicted"/>
<sequence length="79" mass="9156">METIISACISAGVTLLVCIISNRSQQDKTRTLIEYRLNELTKKVEKHNSVVERTYLLEERVKVVNHRIKDLEDGKKVEE</sequence>
<dbReference type="EMBL" id="BK016249">
    <property type="protein sequence ID" value="DAG05062.1"/>
    <property type="molecule type" value="Genomic_DNA"/>
</dbReference>
<accession>A0A8S5VEF8</accession>
<organism evidence="1">
    <name type="scientific">Siphoviridae sp. ctuy39</name>
    <dbReference type="NCBI Taxonomy" id="2825719"/>
    <lineage>
        <taxon>Viruses</taxon>
        <taxon>Duplodnaviria</taxon>
        <taxon>Heunggongvirae</taxon>
        <taxon>Uroviricota</taxon>
        <taxon>Caudoviricetes</taxon>
    </lineage>
</organism>
<reference evidence="1" key="1">
    <citation type="journal article" date="2021" name="Proc. Natl. Acad. Sci. U.S.A.">
        <title>A Catalog of Tens of Thousands of Viruses from Human Metagenomes Reveals Hidden Associations with Chronic Diseases.</title>
        <authorList>
            <person name="Tisza M.J."/>
            <person name="Buck C.B."/>
        </authorList>
    </citation>
    <scope>NUCLEOTIDE SEQUENCE</scope>
    <source>
        <strain evidence="1">Ctuy39</strain>
    </source>
</reference>
<name>A0A8S5VEF8_9CAUD</name>
<evidence type="ECO:0000313" key="1">
    <source>
        <dbReference type="EMBL" id="DAG05062.1"/>
    </source>
</evidence>
<protein>
    <submittedName>
        <fullName evidence="1">Uncharacterized protein</fullName>
    </submittedName>
</protein>